<dbReference type="SUPFAM" id="SSF144083">
    <property type="entry name" value="Magnesium transport protein CorA, transmembrane region"/>
    <property type="match status" value="1"/>
</dbReference>
<sequence length="328" mass="34558">MPAPSLAACPSAAPAGGISSINAVEAFGDSLDTETLGMHWIPLHAGDDHIAGVLRERLGVDFTPWCDGHAGLAIPGDYTYLPIPVNYCRGETVERETIVFALGAEFLVTLQPAEPFTPFETAISAMRGDATLTASSYGVAFALLGALNAASERVLEHTARQLNAQRDVIAEASAEQGRGMGAAAVRTVIHGLGEIERIVSHVRETQSQLAVAARRLDNDLATRTSGLGGRVGVLVADVDRVARRAERDHDALRFLAQSATACLGARHSAVLRLLTAVVAVFAPPTMLAAVYAADFTWLPDLDPIPALFVFVVVTALAAALPLRVLGRN</sequence>
<evidence type="ECO:0000256" key="3">
    <source>
        <dbReference type="ARBA" id="ARBA00022692"/>
    </source>
</evidence>
<evidence type="ECO:0000313" key="8">
    <source>
        <dbReference type="Proteomes" id="UP000707731"/>
    </source>
</evidence>
<dbReference type="InterPro" id="IPR045863">
    <property type="entry name" value="CorA_TM1_TM2"/>
</dbReference>
<accession>A0ABS0D709</accession>
<evidence type="ECO:0000256" key="2">
    <source>
        <dbReference type="ARBA" id="ARBA00009765"/>
    </source>
</evidence>
<feature type="transmembrane region" description="Helical" evidence="6">
    <location>
        <begin position="304"/>
        <end position="325"/>
    </location>
</feature>
<dbReference type="Proteomes" id="UP000707731">
    <property type="component" value="Unassembled WGS sequence"/>
</dbReference>
<dbReference type="RefSeq" id="WP_195001050.1">
    <property type="nucleotide sequence ID" value="NZ_JADLQN010000001.1"/>
</dbReference>
<protein>
    <recommendedName>
        <fullName evidence="9">Magnesium transporter</fullName>
    </recommendedName>
</protein>
<dbReference type="SUPFAM" id="SSF143865">
    <property type="entry name" value="CorA soluble domain-like"/>
    <property type="match status" value="1"/>
</dbReference>
<evidence type="ECO:0008006" key="9">
    <source>
        <dbReference type="Google" id="ProtNLM"/>
    </source>
</evidence>
<proteinExistence type="inferred from homology"/>
<comment type="caution">
    <text evidence="7">The sequence shown here is derived from an EMBL/GenBank/DDBJ whole genome shotgun (WGS) entry which is preliminary data.</text>
</comment>
<feature type="transmembrane region" description="Helical" evidence="6">
    <location>
        <begin position="273"/>
        <end position="292"/>
    </location>
</feature>
<keyword evidence="4 6" id="KW-1133">Transmembrane helix</keyword>
<dbReference type="Gene3D" id="1.20.58.340">
    <property type="entry name" value="Magnesium transport protein CorA, transmembrane region"/>
    <property type="match status" value="1"/>
</dbReference>
<dbReference type="InterPro" id="IPR002523">
    <property type="entry name" value="MgTranspt_CorA/ZnTranspt_ZntB"/>
</dbReference>
<organism evidence="7 8">
    <name type="scientific">Nocardia higoensis</name>
    <dbReference type="NCBI Taxonomy" id="228599"/>
    <lineage>
        <taxon>Bacteria</taxon>
        <taxon>Bacillati</taxon>
        <taxon>Actinomycetota</taxon>
        <taxon>Actinomycetes</taxon>
        <taxon>Mycobacteriales</taxon>
        <taxon>Nocardiaceae</taxon>
        <taxon>Nocardia</taxon>
    </lineage>
</organism>
<dbReference type="InterPro" id="IPR045861">
    <property type="entry name" value="CorA_cytoplasmic_dom"/>
</dbReference>
<reference evidence="7 8" key="1">
    <citation type="submission" date="2020-10" db="EMBL/GenBank/DDBJ databases">
        <title>Identification of Nocardia species via Next-generation sequencing and recognition of intraspecies genetic diversity.</title>
        <authorList>
            <person name="Li P."/>
            <person name="Li P."/>
            <person name="Lu B."/>
        </authorList>
    </citation>
    <scope>NUCLEOTIDE SEQUENCE [LARGE SCALE GENOMIC DNA]</scope>
    <source>
        <strain evidence="7 8">BJ06-0143</strain>
    </source>
</reference>
<comment type="subcellular location">
    <subcellularLocation>
        <location evidence="1">Membrane</location>
        <topology evidence="1">Multi-pass membrane protein</topology>
    </subcellularLocation>
</comment>
<keyword evidence="5 6" id="KW-0472">Membrane</keyword>
<dbReference type="Pfam" id="PF01544">
    <property type="entry name" value="CorA"/>
    <property type="match status" value="1"/>
</dbReference>
<evidence type="ECO:0000313" key="7">
    <source>
        <dbReference type="EMBL" id="MBF6354261.1"/>
    </source>
</evidence>
<evidence type="ECO:0000256" key="4">
    <source>
        <dbReference type="ARBA" id="ARBA00022989"/>
    </source>
</evidence>
<evidence type="ECO:0000256" key="6">
    <source>
        <dbReference type="SAM" id="Phobius"/>
    </source>
</evidence>
<gene>
    <name evidence="7" type="ORF">IU449_06855</name>
</gene>
<evidence type="ECO:0000256" key="1">
    <source>
        <dbReference type="ARBA" id="ARBA00004141"/>
    </source>
</evidence>
<dbReference type="EMBL" id="JADLQN010000001">
    <property type="protein sequence ID" value="MBF6354261.1"/>
    <property type="molecule type" value="Genomic_DNA"/>
</dbReference>
<keyword evidence="8" id="KW-1185">Reference proteome</keyword>
<comment type="similarity">
    <text evidence="2">Belongs to the CorA metal ion transporter (MIT) (TC 1.A.35) family.</text>
</comment>
<name>A0ABS0D709_9NOCA</name>
<evidence type="ECO:0000256" key="5">
    <source>
        <dbReference type="ARBA" id="ARBA00023136"/>
    </source>
</evidence>
<keyword evidence="3 6" id="KW-0812">Transmembrane</keyword>